<feature type="region of interest" description="Disordered" evidence="1">
    <location>
        <begin position="1"/>
        <end position="155"/>
    </location>
</feature>
<proteinExistence type="predicted"/>
<feature type="compositionally biased region" description="Polar residues" evidence="1">
    <location>
        <begin position="1"/>
        <end position="16"/>
    </location>
</feature>
<feature type="compositionally biased region" description="Low complexity" evidence="1">
    <location>
        <begin position="17"/>
        <end position="30"/>
    </location>
</feature>
<evidence type="ECO:0000313" key="2">
    <source>
        <dbReference type="Proteomes" id="UP000695022"/>
    </source>
</evidence>
<sequence>MTGNFSWVFNSRNPSNAGSAQSSASRTSASLMPPPQRARVQNEYIDQPAHPVIRRTPNPRLNTSTQSNVRTIQPTTNQDGRNCSNVNSSVSHDTGYSESMHDNSTDAMVSPVRPLVGGSTGYAQIPAPANQSAPSESDNSEGNARHPYASTADTYGSVNSMLSRLDTGTIHLSRASPGSSAATTPTDGGTHHRATVPPSHAATANPLVTFRPSDDESDGDDRRGRHRGNGTTQLLTTSRYRGVGAQEDAAVARRSGGQRALLVRNNGKMTNPEAVPLMIDSRVILEDDEHCCGSDIEFADRSPRLGRDVTAKDVARNRSLSELL</sequence>
<keyword evidence="2" id="KW-1185">Reference proteome</keyword>
<dbReference type="RefSeq" id="XP_014665406.1">
    <property type="nucleotide sequence ID" value="XM_014809920.1"/>
</dbReference>
<feature type="compositionally biased region" description="Polar residues" evidence="1">
    <location>
        <begin position="59"/>
        <end position="97"/>
    </location>
</feature>
<name>A0ABM1DZN5_PRICU</name>
<dbReference type="GeneID" id="106807555"/>
<protein>
    <submittedName>
        <fullName evidence="3">Uncharacterized protein LOC106807555 isoform X1</fullName>
    </submittedName>
</protein>
<dbReference type="Proteomes" id="UP000695022">
    <property type="component" value="Unplaced"/>
</dbReference>
<feature type="region of interest" description="Disordered" evidence="1">
    <location>
        <begin position="171"/>
        <end position="232"/>
    </location>
</feature>
<reference evidence="3" key="1">
    <citation type="submission" date="2025-08" db="UniProtKB">
        <authorList>
            <consortium name="RefSeq"/>
        </authorList>
    </citation>
    <scope>IDENTIFICATION</scope>
</reference>
<feature type="compositionally biased region" description="Polar residues" evidence="1">
    <location>
        <begin position="176"/>
        <end position="187"/>
    </location>
</feature>
<organism evidence="2 3">
    <name type="scientific">Priapulus caudatus</name>
    <name type="common">Priapulid worm</name>
    <dbReference type="NCBI Taxonomy" id="37621"/>
    <lineage>
        <taxon>Eukaryota</taxon>
        <taxon>Metazoa</taxon>
        <taxon>Ecdysozoa</taxon>
        <taxon>Scalidophora</taxon>
        <taxon>Priapulida</taxon>
        <taxon>Priapulimorpha</taxon>
        <taxon>Priapulimorphida</taxon>
        <taxon>Priapulidae</taxon>
        <taxon>Priapulus</taxon>
    </lineage>
</organism>
<accession>A0ABM1DZN5</accession>
<evidence type="ECO:0000256" key="1">
    <source>
        <dbReference type="SAM" id="MobiDB-lite"/>
    </source>
</evidence>
<evidence type="ECO:0000313" key="3">
    <source>
        <dbReference type="RefSeq" id="XP_014665406.1"/>
    </source>
</evidence>
<gene>
    <name evidence="3" type="primary">LOC106807555</name>
</gene>
<feature type="compositionally biased region" description="Polar residues" evidence="1">
    <location>
        <begin position="129"/>
        <end position="142"/>
    </location>
</feature>